<dbReference type="Proteomes" id="UP000011185">
    <property type="component" value="Unassembled WGS sequence"/>
</dbReference>
<gene>
    <name evidence="2" type="ORF">THOM_2154</name>
</gene>
<dbReference type="OMA" id="VERICLN"/>
<organism evidence="2 3">
    <name type="scientific">Trachipleistophora hominis</name>
    <name type="common">Microsporidian parasite</name>
    <dbReference type="NCBI Taxonomy" id="72359"/>
    <lineage>
        <taxon>Eukaryota</taxon>
        <taxon>Fungi</taxon>
        <taxon>Fungi incertae sedis</taxon>
        <taxon>Microsporidia</taxon>
        <taxon>Pleistophoridae</taxon>
        <taxon>Trachipleistophora</taxon>
    </lineage>
</organism>
<dbReference type="EMBL" id="JH994008">
    <property type="protein sequence ID" value="ELQ74908.1"/>
    <property type="molecule type" value="Genomic_DNA"/>
</dbReference>
<evidence type="ECO:0000313" key="3">
    <source>
        <dbReference type="Proteomes" id="UP000011185"/>
    </source>
</evidence>
<reference evidence="2 3" key="1">
    <citation type="journal article" date="2012" name="PLoS Pathog.">
        <title>The genome of the obligate intracellular parasite Trachipleistophora hominis: new insights into microsporidian genome dynamics and reductive evolution.</title>
        <authorList>
            <person name="Heinz E."/>
            <person name="Williams T.A."/>
            <person name="Nakjang S."/>
            <person name="Noel C.J."/>
            <person name="Swan D.C."/>
            <person name="Goldberg A.V."/>
            <person name="Harris S.R."/>
            <person name="Weinmaier T."/>
            <person name="Markert S."/>
            <person name="Becher D."/>
            <person name="Bernhardt J."/>
            <person name="Dagan T."/>
            <person name="Hacker C."/>
            <person name="Lucocq J.M."/>
            <person name="Schweder T."/>
            <person name="Rattei T."/>
            <person name="Hall N."/>
            <person name="Hirt R.P."/>
            <person name="Embley T.M."/>
        </authorList>
    </citation>
    <scope>NUCLEOTIDE SEQUENCE [LARGE SCALE GENOMIC DNA]</scope>
</reference>
<sequence length="925" mass="105709">MQISPNELFSPLVGVILFFTEQDVIDRSSYMVYNSVEAANLADCMSSKIDNSFILNQSKWYKSDEYGVLQNITTRTQGAGTDVNKEAMDQSGSTSSETNNQPKLKYVQIDMPISKVLYQTITDSSFSSSQLLTPDELSKIIMSNLFSVLDNRLTIIRVIVEHLYKEKQIYRRMYHDYIAKGYNILISINGFDMSENLYMSLINMESGNMILMQMLNGIKIKDDLVQHDAICKANLYLTSWERSFANLLREVKKSMMFQITDSQNQKAYASSDSTSLQIGISISVEDLNICYMFNKLSMNSRFLQSNKQLLKKQFDSADIRPRLVLEVAFDENEIVDQETELTVDKFINSDYFTNVALHFHNLNIELKVAEIGNTEYSMCLDNCGLKLFKSLPARLTRLEMKNMHLTESIQIPHTFDTFVCRDVLVDEGCEIILNRSNLKIELVGVQGRIRHDFGVIVSQASSTIICTRISNKRIELLKMVDICCQSKFICSNEIESLELIKAEMSGGRAIFSGNCKKILVVSCSNAFNFKTMRSVDTLRIAGNLSKDFFDNLPITIQTLIIKDAKMNFNAIFQKELICLRLENIQVKPQCKFEMTNECKSITITRSTGVFNLFERMNLIFDNQQDNLQEFILEKHDEDNLLDIRVAYAKMDAKNVVVENLKSITLKNVEIVEPLFLYIDNRLKKLEIHETTGKFEMNGIVTGTFKNVEETRLGILSIVNIANPNRYTIKIEKSMLLVAMSITCNLEHLKLDDITADKNFKVSVKGTCYHTELKKYTGSLEMLDIPRLKRMSFVRADVDYNMVTQHFSLDGKLHEQGCQVPRNINSLKLENLVMSNQRIPDRHINLEQINIKRCVGVFNFVGLLNIKDLDLKLKSVVEMKNITTIDAEVNLSHISFNQSLNFPNNISKLILTHVNFANGTNVEVSL</sequence>
<dbReference type="VEuPathDB" id="MicrosporidiaDB:THOM_2154"/>
<accession>L7JTU5</accession>
<dbReference type="InParanoid" id="L7JTU5"/>
<evidence type="ECO:0000313" key="2">
    <source>
        <dbReference type="EMBL" id="ELQ74908.1"/>
    </source>
</evidence>
<protein>
    <submittedName>
        <fullName evidence="2">Putative LRR containing protein</fullName>
    </submittedName>
</protein>
<dbReference type="AlphaFoldDB" id="L7JTU5"/>
<feature type="region of interest" description="Disordered" evidence="1">
    <location>
        <begin position="79"/>
        <end position="101"/>
    </location>
</feature>
<keyword evidence="3" id="KW-1185">Reference proteome</keyword>
<proteinExistence type="predicted"/>
<dbReference type="HOGENOM" id="CLU_315724_0_0_1"/>
<evidence type="ECO:0000256" key="1">
    <source>
        <dbReference type="SAM" id="MobiDB-lite"/>
    </source>
</evidence>
<feature type="compositionally biased region" description="Polar residues" evidence="1">
    <location>
        <begin position="90"/>
        <end position="101"/>
    </location>
</feature>
<dbReference type="OrthoDB" id="10576183at2759"/>
<name>L7JTU5_TRAHO</name>